<evidence type="ECO:0008006" key="3">
    <source>
        <dbReference type="Google" id="ProtNLM"/>
    </source>
</evidence>
<protein>
    <recommendedName>
        <fullName evidence="3">Metal-binding protein</fullName>
    </recommendedName>
</protein>
<proteinExistence type="predicted"/>
<reference evidence="1 2" key="1">
    <citation type="submission" date="2023-07" db="EMBL/GenBank/DDBJ databases">
        <title>Closed genoem sequence of Methanomicrococcus sp. Hf6.</title>
        <authorList>
            <person name="Poehlein A."/>
            <person name="Protasov E."/>
            <person name="Platt K."/>
            <person name="Reeh H."/>
            <person name="Daniel R."/>
            <person name="Brune A."/>
        </authorList>
    </citation>
    <scope>NUCLEOTIDE SEQUENCE [LARGE SCALE GENOMIC DNA]</scope>
    <source>
        <strain evidence="1 2">Hf6</strain>
    </source>
</reference>
<dbReference type="RefSeq" id="WP_316557738.1">
    <property type="nucleotide sequence ID" value="NZ_CP131059.1"/>
</dbReference>
<dbReference type="KEGG" id="mehf:MmiHf6_00640"/>
<dbReference type="PIRSF" id="PIRSF018748">
    <property type="entry name" value="UCP018748"/>
    <property type="match status" value="1"/>
</dbReference>
<dbReference type="InterPro" id="IPR019271">
    <property type="entry name" value="DUF2284_metal-binding"/>
</dbReference>
<dbReference type="EMBL" id="CP131059">
    <property type="protein sequence ID" value="WNY22779.1"/>
    <property type="molecule type" value="Genomic_DNA"/>
</dbReference>
<gene>
    <name evidence="1" type="ORF">MmiHf6_00640</name>
</gene>
<dbReference type="Proteomes" id="UP001302978">
    <property type="component" value="Chromosome"/>
</dbReference>
<dbReference type="AlphaFoldDB" id="A0AA96UY62"/>
<evidence type="ECO:0000313" key="1">
    <source>
        <dbReference type="EMBL" id="WNY22779.1"/>
    </source>
</evidence>
<accession>A0AA96UY62</accession>
<evidence type="ECO:0000313" key="2">
    <source>
        <dbReference type="Proteomes" id="UP001302978"/>
    </source>
</evidence>
<dbReference type="Pfam" id="PF10050">
    <property type="entry name" value="DUF2284"/>
    <property type="match status" value="1"/>
</dbReference>
<name>A0AA96UY62_9EURY</name>
<sequence>MSKGSKSKNDKLSQTDKENISVLMKTAHEAGAVEALYIDAEDVVVDDRVRLKCFVPLCRHYGDLVCPPNVPTPDEFRKYLSLYRFAILLSTQYDNPPKPASLIDSEKVSNEIRKKSTDLSEILLKLEAVSLQKGYRFAAGFTGGSCHYCDACVKTGGECKTPYRARPSMEAVGVDVVGTLQKVDMSLEFPVSDKVKWWGLLLVD</sequence>
<organism evidence="1 2">
    <name type="scientific">Methanimicrococcus hongohii</name>
    <dbReference type="NCBI Taxonomy" id="3028295"/>
    <lineage>
        <taxon>Archaea</taxon>
        <taxon>Methanobacteriati</taxon>
        <taxon>Methanobacteriota</taxon>
        <taxon>Stenosarchaea group</taxon>
        <taxon>Methanomicrobia</taxon>
        <taxon>Methanosarcinales</taxon>
        <taxon>Methanosarcinaceae</taxon>
        <taxon>Methanimicrococcus</taxon>
    </lineage>
</organism>
<keyword evidence="2" id="KW-1185">Reference proteome</keyword>
<dbReference type="GeneID" id="85194486"/>